<keyword evidence="2 6" id="KW-0285">Flavoprotein</keyword>
<evidence type="ECO:0000256" key="2">
    <source>
        <dbReference type="ARBA" id="ARBA00022630"/>
    </source>
</evidence>
<dbReference type="InterPro" id="IPR000960">
    <property type="entry name" value="Flavin_mOase"/>
</dbReference>
<dbReference type="GO" id="GO:0050661">
    <property type="term" value="F:NADP binding"/>
    <property type="evidence" value="ECO:0007669"/>
    <property type="project" value="InterPro"/>
</dbReference>
<evidence type="ECO:0000313" key="8">
    <source>
        <dbReference type="Proteomes" id="UP000775213"/>
    </source>
</evidence>
<dbReference type="PANTHER" id="PTHR23023">
    <property type="entry name" value="DIMETHYLANILINE MONOOXYGENASE"/>
    <property type="match status" value="1"/>
</dbReference>
<dbReference type="EC" id="1.-.-.-" evidence="6"/>
<organism evidence="7 8">
    <name type="scientific">Dendrobium chrysotoxum</name>
    <name type="common">Orchid</name>
    <dbReference type="NCBI Taxonomy" id="161865"/>
    <lineage>
        <taxon>Eukaryota</taxon>
        <taxon>Viridiplantae</taxon>
        <taxon>Streptophyta</taxon>
        <taxon>Embryophyta</taxon>
        <taxon>Tracheophyta</taxon>
        <taxon>Spermatophyta</taxon>
        <taxon>Magnoliopsida</taxon>
        <taxon>Liliopsida</taxon>
        <taxon>Asparagales</taxon>
        <taxon>Orchidaceae</taxon>
        <taxon>Epidendroideae</taxon>
        <taxon>Malaxideae</taxon>
        <taxon>Dendrobiinae</taxon>
        <taxon>Dendrobium</taxon>
    </lineage>
</organism>
<reference evidence="7 8" key="1">
    <citation type="journal article" date="2021" name="Hortic Res">
        <title>Chromosome-scale assembly of the Dendrobium chrysotoxum genome enhances the understanding of orchid evolution.</title>
        <authorList>
            <person name="Zhang Y."/>
            <person name="Zhang G.Q."/>
            <person name="Zhang D."/>
            <person name="Liu X.D."/>
            <person name="Xu X.Y."/>
            <person name="Sun W.H."/>
            <person name="Yu X."/>
            <person name="Zhu X."/>
            <person name="Wang Z.W."/>
            <person name="Zhao X."/>
            <person name="Zhong W.Y."/>
            <person name="Chen H."/>
            <person name="Yin W.L."/>
            <person name="Huang T."/>
            <person name="Niu S.C."/>
            <person name="Liu Z.J."/>
        </authorList>
    </citation>
    <scope>NUCLEOTIDE SEQUENCE [LARGE SCALE GENOMIC DNA]</scope>
    <source>
        <strain evidence="7">Lindl</strain>
    </source>
</reference>
<dbReference type="SUPFAM" id="SSF51905">
    <property type="entry name" value="FAD/NAD(P)-binding domain"/>
    <property type="match status" value="2"/>
</dbReference>
<dbReference type="Pfam" id="PF00743">
    <property type="entry name" value="FMO-like"/>
    <property type="match status" value="1"/>
</dbReference>
<evidence type="ECO:0000256" key="1">
    <source>
        <dbReference type="ARBA" id="ARBA00009183"/>
    </source>
</evidence>
<dbReference type="InterPro" id="IPR036188">
    <property type="entry name" value="FAD/NAD-bd_sf"/>
</dbReference>
<dbReference type="Gene3D" id="3.50.50.60">
    <property type="entry name" value="FAD/NAD(P)-binding domain"/>
    <property type="match status" value="3"/>
</dbReference>
<dbReference type="GO" id="GO:0004499">
    <property type="term" value="F:N,N-dimethylaniline monooxygenase activity"/>
    <property type="evidence" value="ECO:0007669"/>
    <property type="project" value="InterPro"/>
</dbReference>
<dbReference type="GO" id="GO:0050660">
    <property type="term" value="F:flavin adenine dinucleotide binding"/>
    <property type="evidence" value="ECO:0007669"/>
    <property type="project" value="InterPro"/>
</dbReference>
<evidence type="ECO:0000256" key="4">
    <source>
        <dbReference type="ARBA" id="ARBA00022857"/>
    </source>
</evidence>
<evidence type="ECO:0000256" key="5">
    <source>
        <dbReference type="ARBA" id="ARBA00023002"/>
    </source>
</evidence>
<keyword evidence="3 6" id="KW-0274">FAD</keyword>
<dbReference type="EMBL" id="JAGFBR010000005">
    <property type="protein sequence ID" value="KAH0467079.1"/>
    <property type="molecule type" value="Genomic_DNA"/>
</dbReference>
<dbReference type="PIRSF" id="PIRSF000332">
    <property type="entry name" value="FMO"/>
    <property type="match status" value="1"/>
</dbReference>
<keyword evidence="8" id="KW-1185">Reference proteome</keyword>
<evidence type="ECO:0000256" key="3">
    <source>
        <dbReference type="ARBA" id="ARBA00022827"/>
    </source>
</evidence>
<comment type="similarity">
    <text evidence="1 6">Belongs to the FMO family.</text>
</comment>
<gene>
    <name evidence="7" type="ORF">IEQ34_004317</name>
</gene>
<keyword evidence="5 6" id="KW-0560">Oxidoreductase</keyword>
<evidence type="ECO:0000256" key="6">
    <source>
        <dbReference type="RuleBase" id="RU361177"/>
    </source>
</evidence>
<comment type="caution">
    <text evidence="7">The sequence shown here is derived from an EMBL/GenBank/DDBJ whole genome shotgun (WGS) entry which is preliminary data.</text>
</comment>
<dbReference type="AlphaFoldDB" id="A0AAV7HG83"/>
<sequence length="544" mass="61807">MESKRIISTIASLNLGIVIGFNTCIHDILTPPSLFAFLRGTNGVDWKIEPKSFNHPCFPQMMVSLSESPLISSDDQYLLQKGFRPVVFEAGRSIGGVWTSTLCSTLLQTPTEGYRFIDFPWPESVIGALNRELVMEYLEAYACLFDLIRHVRFREKVAGLEYVGADLEEMESWDLWGGTGGAFDRAGRGVWHVTVEKEDGLLRFSGRFSGLPNIPSFLKNKGPEIFNGKVIHSMDYANVGNTIASNLLKGKHIIIVDFLKSALDIAAECTDINVMFIIIIIIIIIKISNVGLHLLNLQCSKEFPCTMIVRTKRWNVYDFSAWGVPFGYCYGNHFSELLSHKPGEGIMLRLLATLLSPLRWVISKFVESYIKKITPIKKYGLVPDHSFFHAMSLALFAVLSENFYERDSIILEGHSVPIKADLVIFGTGFKGDKKLRNIFKSPSFHSIVTGSSENIVPLYRECIHLRIPQMVVIGYSESASNLYTSEMRAMWLSHFLEDGFQLPSIKLMEKDVKEWDKYMKDYNHEYYRRSSIAGIHIWYNDQLL</sequence>
<dbReference type="InterPro" id="IPR020946">
    <property type="entry name" value="Flavin_mOase-like"/>
</dbReference>
<comment type="cofactor">
    <cofactor evidence="6">
        <name>FAD</name>
        <dbReference type="ChEBI" id="CHEBI:57692"/>
    </cofactor>
</comment>
<dbReference type="InterPro" id="IPR050346">
    <property type="entry name" value="FMO-like"/>
</dbReference>
<protein>
    <recommendedName>
        <fullName evidence="6">Flavin-containing monooxygenase</fullName>
        <ecNumber evidence="6">1.-.-.-</ecNumber>
    </recommendedName>
</protein>
<evidence type="ECO:0000313" key="7">
    <source>
        <dbReference type="EMBL" id="KAH0467079.1"/>
    </source>
</evidence>
<dbReference type="Proteomes" id="UP000775213">
    <property type="component" value="Unassembled WGS sequence"/>
</dbReference>
<name>A0AAV7HG83_DENCH</name>
<keyword evidence="4" id="KW-0521">NADP</keyword>
<dbReference type="FunFam" id="3.50.50.60:FF:000169">
    <property type="entry name" value="Flavin-containing monooxygenase"/>
    <property type="match status" value="1"/>
</dbReference>
<keyword evidence="6" id="KW-0503">Monooxygenase</keyword>
<proteinExistence type="inferred from homology"/>
<accession>A0AAV7HG83</accession>